<feature type="region of interest" description="Disordered" evidence="5">
    <location>
        <begin position="1624"/>
        <end position="1660"/>
    </location>
</feature>
<feature type="compositionally biased region" description="Basic and acidic residues" evidence="5">
    <location>
        <begin position="481"/>
        <end position="490"/>
    </location>
</feature>
<feature type="coiled-coil region" evidence="4">
    <location>
        <begin position="968"/>
        <end position="1063"/>
    </location>
</feature>
<dbReference type="Gene3D" id="1.25.40.20">
    <property type="entry name" value="Ankyrin repeat-containing domain"/>
    <property type="match status" value="1"/>
</dbReference>
<accession>A0A507CX13</accession>
<feature type="repeat" description="ANK" evidence="3">
    <location>
        <begin position="289"/>
        <end position="321"/>
    </location>
</feature>
<feature type="region of interest" description="Disordered" evidence="5">
    <location>
        <begin position="358"/>
        <end position="500"/>
    </location>
</feature>
<feature type="coiled-coil region" evidence="4">
    <location>
        <begin position="2497"/>
        <end position="2706"/>
    </location>
</feature>
<name>A0A507CX13_9FUNG</name>
<feature type="compositionally biased region" description="Low complexity" evidence="5">
    <location>
        <begin position="63"/>
        <end position="72"/>
    </location>
</feature>
<feature type="compositionally biased region" description="Polar residues" evidence="5">
    <location>
        <begin position="34"/>
        <end position="44"/>
    </location>
</feature>
<evidence type="ECO:0000256" key="4">
    <source>
        <dbReference type="SAM" id="Coils"/>
    </source>
</evidence>
<feature type="repeat" description="ANK" evidence="3">
    <location>
        <begin position="190"/>
        <end position="222"/>
    </location>
</feature>
<feature type="coiled-coil region" evidence="4">
    <location>
        <begin position="2107"/>
        <end position="2152"/>
    </location>
</feature>
<feature type="coiled-coil region" evidence="4">
    <location>
        <begin position="1839"/>
        <end position="1901"/>
    </location>
</feature>
<proteinExistence type="predicted"/>
<gene>
    <name evidence="6" type="ORF">SeLEV6574_g05086</name>
</gene>
<feature type="coiled-coil region" evidence="4">
    <location>
        <begin position="840"/>
        <end position="921"/>
    </location>
</feature>
<evidence type="ECO:0000313" key="7">
    <source>
        <dbReference type="Proteomes" id="UP000320475"/>
    </source>
</evidence>
<comment type="caution">
    <text evidence="6">The sequence shown here is derived from an EMBL/GenBank/DDBJ whole genome shotgun (WGS) entry which is preliminary data.</text>
</comment>
<feature type="region of interest" description="Disordered" evidence="5">
    <location>
        <begin position="1"/>
        <end position="88"/>
    </location>
</feature>
<dbReference type="VEuPathDB" id="FungiDB:SeMB42_g07618"/>
<evidence type="ECO:0000256" key="3">
    <source>
        <dbReference type="PROSITE-ProRule" id="PRU00023"/>
    </source>
</evidence>
<feature type="coiled-coil region" evidence="4">
    <location>
        <begin position="2011"/>
        <end position="2045"/>
    </location>
</feature>
<feature type="region of interest" description="Disordered" evidence="5">
    <location>
        <begin position="692"/>
        <end position="734"/>
    </location>
</feature>
<dbReference type="SUPFAM" id="SSF48403">
    <property type="entry name" value="Ankyrin repeat"/>
    <property type="match status" value="1"/>
</dbReference>
<feature type="compositionally biased region" description="Low complexity" evidence="5">
    <location>
        <begin position="635"/>
        <end position="662"/>
    </location>
</feature>
<feature type="compositionally biased region" description="Low complexity" evidence="5">
    <location>
        <begin position="470"/>
        <end position="480"/>
    </location>
</feature>
<dbReference type="PROSITE" id="PS50088">
    <property type="entry name" value="ANK_REPEAT"/>
    <property type="match status" value="3"/>
</dbReference>
<feature type="compositionally biased region" description="Low complexity" evidence="5">
    <location>
        <begin position="45"/>
        <end position="55"/>
    </location>
</feature>
<dbReference type="Pfam" id="PF12796">
    <property type="entry name" value="Ank_2"/>
    <property type="match status" value="1"/>
</dbReference>
<feature type="compositionally biased region" description="Basic residues" evidence="5">
    <location>
        <begin position="704"/>
        <end position="714"/>
    </location>
</feature>
<feature type="coiled-coil region" evidence="4">
    <location>
        <begin position="3321"/>
        <end position="3348"/>
    </location>
</feature>
<dbReference type="InterPro" id="IPR002110">
    <property type="entry name" value="Ankyrin_rpt"/>
</dbReference>
<dbReference type="SMART" id="SM00248">
    <property type="entry name" value="ANK"/>
    <property type="match status" value="7"/>
</dbReference>
<feature type="coiled-coil region" evidence="4">
    <location>
        <begin position="2735"/>
        <end position="2769"/>
    </location>
</feature>
<feature type="compositionally biased region" description="Low complexity" evidence="5">
    <location>
        <begin position="692"/>
        <end position="703"/>
    </location>
</feature>
<dbReference type="PROSITE" id="PS50297">
    <property type="entry name" value="ANK_REP_REGION"/>
    <property type="match status" value="3"/>
</dbReference>
<sequence>MFHRNSKSTKPASPSLSCALPDNADQQDAPASPAGSTSSQNSSTRPDASFPARAASRSKSRTRSSSSASKFSVNDDNNNDQSPEPALPDLLSQTAHTVQAMPTISPRYLNSLQLAVHKSDVKTMHKLMSEVGRDLNKLDTKHGFTAVHLAIYQHKMDVFKELVGLEPHGLPGLPALPGLRRCGLNTQDNHGRSPLVLATIFSRNEMVAHLIALGADCNSLDNVGCTALHYAMLTDNKFVFDLVLAKKPALSIYDRTQNTLLHHAVRLRRVEMAKALVATGANIDTPNGTKKTPLHVAVEKNVEELARFLIEHGANVDTVDEQNHTPVDYAKHNPALQEFIFAKRHAPKAALLQNLAVPQSTQPPTSHGTAGTPPPPPTIPLKPASEPSADPLFSDSPNVKVSSSREKLTSDGLTSTRGLPANKAIRDLKKSQGAHMTSKESIGGSIQLDELELAPSPPDMSEVSDPTPPSSGSQPTSAAAQDKDTHKDSDESSDSSLWNTLDLTEAEIQVLRGGKLTGNAPPVDIPVVSTPAAAAIRHVVAAEACDDGLHRETESEISDADADADAAAVAAAAGLTEPVEMVSEAIAEADQDSGPLDPSIVEVNVLQQSQEETAEAQNTVPPLPPPDVLSAGAFSGRSSHESSTTPSSSSSGRRRAATMGGTKPDGLRRAIVNEPTTIATIELAENTKKGSATVSVSRSSSTKALRRLLSRRSRQPSMEISMPEPKAAAPFDPSTPRPERMGLDRMLAQIEYLQDNLGSGEATVATALDEIRHIVDETRGIVSELNFERRVMLQQYSFVQQELDLHDGLIPQNHAPSAYVDFALISTWVANYKQNSGPELARRARAIEQKECEIKSLNSKLQDEITFAATTARAHSKQLEQKETLHAQQVEALEAELADARKKANNTRSELEETLLSADEADRRYRQQVADLTQIVSVLEKDKEQLVSIHRQEIQQQASIRATIEAESSHLKQKVVQLNADLVNQQNRLNEEKARALDRVEKDASIKIAEKQGNLESLKKTVARLEERVRERSGTADETYKKLDEARAEADKYRFEAEALTKRVELDAVRSSNLKREVALMRRMMGLPDRPESLGAADGGVPTTENPDKEYFTRLENECLRLQKQVDELQVSRRALESARETERFRVEELADEVKNMSKALRNEKTEHATASGTIAVLTLDLEKSRAVVTDLQGRLQQLESERPKWTADLIQVEQQVRQKYESEVARLRQELDSCKEHLAAEKVALELRDRQLSCLRQQIKDAIAPNTTLPAGFQQPIEIGQDMVRYFDSEIKLLTQSLEHETELRKHSESEKQRVFECVSDLETSLADVRQLYEAELATNQAMTISMQRLTGQLASSKTELSTAMDKIHEQELKAVRLQSDVQSATLQQQQQTEIIAKLDGESMAARAEVKALHRQLEDKQRRASELESHVALLDLRLVDQTALAHSFEKDAAISRTECTQLREQLITAETNVNSLTHRLRSAERALQEQQEAGIRADEDTKDLKARFERELREQHCRAQEERDATDSESRMAHDRYKAIRAELEQQRTATMAGEAALGEKEMALHKARVEIMQLDAAKADLEAKLSETQKHLQAELDRARINSASVGSVLLRLRNMETSKSPLVSAVSPSPSPVLEHCSLGNRSRSRSSSVRTGVRTRVRTWSEPKQDAGNVIDKFRVLQDTLVAMEAAIQNESANWTRFMDAIEADLNLDGGVKATVQTLAQSQQDQFGEMQVSITLLKDVISQIMEASSAEISNLQESVKTLTAYSEQRDRELNAEIDAIRAEWKSEVATIQSECRAKIVTMEAKLAVDVAALETRRAQERSVSESNVTDKISIINDLTEAKTHLQAHVTQLESQLRQLSMDFSEERSKVAAAELAQSVLERRLPNLEHQIRYLEQELSVHEPKLADSESSRLALVSRAFELEKDVQNKAAMLGEKEHIISGLTAQIQSTEKRAAELTADVSTRDNELKLVTNNLQSAKQTLLGELSLLRDQNTVLQNSLDAVTTRASDLTTQLAAAKRAVDQIQADYEAARAESQTLQTHIKHFKAAAETDQKAAEEYLKLKVTQLEEQARVSKAHDQELLVATQRQLEVSEADAQKLWKAKVELEKDLHVVSEQRASLEAELRSCVAEHEVERKSFEDKRRNLEDSLCRANAQIEQLHAQVESLFGTHTTDEVDKRALEFSCKTNEERLKGTHDQLKLVETQVTELLAANKAEREGRIAAELEASKVGSEKRMLDDVVSTLKRRTSSLETALHDQVAESDTIMKRIALLEEDRDKSALEKDRLVSSLKTANEARVSLENQVRQYQAALDKANAELSALNTLHARSTRDAELSHAQLESEKKMLAENVKSLQDRVVTLEASLRQQIAESDSIMKKTHSLDADREKAELEKSRLLVQLKTSNERVAALEASLHKQIAETDSVLKKVQLLEEDREKAELEKSRLVSQLKTSNESRHALDAEVRQYRAALDQTSLKMTTLSTQHAQLESDVTLGTSKLESEKRVLLDTVERLKERVVSLESSLHQQMGECDAAMKKAQLSDVEREKAELERSRLQQVVDKLKERVASLESSLHSQVSESDGVMKKAHFSDVEREKMELERLRLQATIEKMKDRIASLEALLHKQVSESDKTMAKAQVADTERERSELDKARLERTVDKLKDRITCLEASLHHQVLESDTYMKKAQLLEEEHERSELEKARLHQSAQASHDAKVAMELEVRQYQTTLDVTSTKLSLMTSQHAQLENECKNLKFELSTLEDAKSQLSQRLHQRQGQLEAAVHDLEKLKQAENEWTQLKAVFEFDKRGLEDKKAFLESQLKSRQQQLGEATNEAGALAESSALWAVEKAHLEFEKRQLEERVHLITEQLKAAQGRLSAANVEIEELCTAKARLENAKSVLETRALSAEAQFKSAHAQHLAATSANEALAHTLTQHEAHTARAEHHRRLLEAELKDRKADLVHADTEIQALVKLKAGWESDRQSLLDQIAEREDTVDKCEKTTQRLRRDLAASLEACAAGDTLRSRIETDLRSLETQHKHTQGELAGLKTAATQWDADRAALGGRLARETEHGARAHREALARVAELEHEVGTLTAAVHSHAAREGEHADTARTCVAQRGEIAALRAQLDAAGAAQRALEGEAGVLRERVREGEARYARACSAHDEDARAAGKTRGVLEERVGVLEMQKRAADARVQDLVEALTLDKMARQGLREAREARDGAERALRGMEVECARVKREYEVLREEHGGCAAQAEKCRALALETQTLAGELDKVQTRVRNNEARMKMAFDDKMRKIVTRLETQARERERVDMLREQNVGELREAYLNRIEDLSGELEEARSRLDAAMVLHDGGDGRQKRILEAKVLSLETQMGLVKRNRGLEAARMKEARKRVVSSPLYRRNL</sequence>
<dbReference type="PANTHER" id="PTHR24173:SF74">
    <property type="entry name" value="ANKYRIN REPEAT DOMAIN-CONTAINING PROTEIN 16"/>
    <property type="match status" value="1"/>
</dbReference>
<feature type="coiled-coil region" evidence="4">
    <location>
        <begin position="3211"/>
        <end position="3245"/>
    </location>
</feature>
<reference evidence="6 7" key="1">
    <citation type="journal article" date="2019" name="Sci. Rep.">
        <title>Comparative genomics of chytrid fungi reveal insights into the obligate biotrophic and pathogenic lifestyle of Synchytrium endobioticum.</title>
        <authorList>
            <person name="van de Vossenberg B.T.L.H."/>
            <person name="Warris S."/>
            <person name="Nguyen H.D.T."/>
            <person name="van Gent-Pelzer M.P.E."/>
            <person name="Joly D.L."/>
            <person name="van de Geest H.C."/>
            <person name="Bonants P.J.M."/>
            <person name="Smith D.S."/>
            <person name="Levesque C.A."/>
            <person name="van der Lee T.A.J."/>
        </authorList>
    </citation>
    <scope>NUCLEOTIDE SEQUENCE [LARGE SCALE GENOMIC DNA]</scope>
    <source>
        <strain evidence="6 7">LEV6574</strain>
    </source>
</reference>
<feature type="coiled-coil region" evidence="4">
    <location>
        <begin position="1566"/>
        <end position="1604"/>
    </location>
</feature>
<evidence type="ECO:0000256" key="5">
    <source>
        <dbReference type="SAM" id="MobiDB-lite"/>
    </source>
</evidence>
<feature type="region of interest" description="Disordered" evidence="5">
    <location>
        <begin position="610"/>
        <end position="671"/>
    </location>
</feature>
<keyword evidence="2 3" id="KW-0040">ANK repeat</keyword>
<feature type="repeat" description="ANK" evidence="3">
    <location>
        <begin position="256"/>
        <end position="288"/>
    </location>
</feature>
<protein>
    <submittedName>
        <fullName evidence="6">Uncharacterized protein</fullName>
    </submittedName>
</protein>
<dbReference type="PANTHER" id="PTHR24173">
    <property type="entry name" value="ANKYRIN REPEAT CONTAINING"/>
    <property type="match status" value="1"/>
</dbReference>
<feature type="coiled-coil region" evidence="4">
    <location>
        <begin position="1112"/>
        <end position="1238"/>
    </location>
</feature>
<dbReference type="Proteomes" id="UP000320475">
    <property type="component" value="Unassembled WGS sequence"/>
</dbReference>
<feature type="coiled-coil region" evidence="4">
    <location>
        <begin position="2286"/>
        <end position="2450"/>
    </location>
</feature>
<dbReference type="OrthoDB" id="194358at2759"/>
<feature type="coiled-coil region" evidence="4">
    <location>
        <begin position="2805"/>
        <end position="2909"/>
    </location>
</feature>
<evidence type="ECO:0000256" key="1">
    <source>
        <dbReference type="ARBA" id="ARBA00022737"/>
    </source>
</evidence>
<dbReference type="EMBL" id="QEAM01000225">
    <property type="protein sequence ID" value="TPX43400.1"/>
    <property type="molecule type" value="Genomic_DNA"/>
</dbReference>
<feature type="compositionally biased region" description="Low complexity" evidence="5">
    <location>
        <begin position="1649"/>
        <end position="1658"/>
    </location>
</feature>
<feature type="region of interest" description="Disordered" evidence="5">
    <location>
        <begin position="1514"/>
        <end position="1533"/>
    </location>
</feature>
<keyword evidence="1" id="KW-0677">Repeat</keyword>
<dbReference type="InterPro" id="IPR036770">
    <property type="entry name" value="Ankyrin_rpt-contain_sf"/>
</dbReference>
<keyword evidence="4" id="KW-0175">Coiled coil</keyword>
<organism evidence="6 7">
    <name type="scientific">Synchytrium endobioticum</name>
    <dbReference type="NCBI Taxonomy" id="286115"/>
    <lineage>
        <taxon>Eukaryota</taxon>
        <taxon>Fungi</taxon>
        <taxon>Fungi incertae sedis</taxon>
        <taxon>Chytridiomycota</taxon>
        <taxon>Chytridiomycota incertae sedis</taxon>
        <taxon>Chytridiomycetes</taxon>
        <taxon>Synchytriales</taxon>
        <taxon>Synchytriaceae</taxon>
        <taxon>Synchytrium</taxon>
    </lineage>
</organism>
<dbReference type="Pfam" id="PF00023">
    <property type="entry name" value="Ank"/>
    <property type="match status" value="1"/>
</dbReference>
<dbReference type="SUPFAM" id="SSF57997">
    <property type="entry name" value="Tropomyosin"/>
    <property type="match status" value="2"/>
</dbReference>
<evidence type="ECO:0000313" key="6">
    <source>
        <dbReference type="EMBL" id="TPX43400.1"/>
    </source>
</evidence>
<feature type="compositionally biased region" description="Polar residues" evidence="5">
    <location>
        <begin position="610"/>
        <end position="620"/>
    </location>
</feature>
<evidence type="ECO:0000256" key="2">
    <source>
        <dbReference type="ARBA" id="ARBA00023043"/>
    </source>
</evidence>